<dbReference type="RefSeq" id="WP_377576110.1">
    <property type="nucleotide sequence ID" value="NZ_JBHTKA010000001.1"/>
</dbReference>
<name>A0ABW3JXW3_9BACT</name>
<organism evidence="3 4">
    <name type="scientific">Ohtaekwangia kribbensis</name>
    <dbReference type="NCBI Taxonomy" id="688913"/>
    <lineage>
        <taxon>Bacteria</taxon>
        <taxon>Pseudomonadati</taxon>
        <taxon>Bacteroidota</taxon>
        <taxon>Cytophagia</taxon>
        <taxon>Cytophagales</taxon>
        <taxon>Fulvivirgaceae</taxon>
        <taxon>Ohtaekwangia</taxon>
    </lineage>
</organism>
<dbReference type="NCBIfam" id="TIGR02226">
    <property type="entry name" value="two_anch"/>
    <property type="match status" value="1"/>
</dbReference>
<keyword evidence="1" id="KW-1133">Transmembrane helix</keyword>
<feature type="transmembrane region" description="Helical" evidence="1">
    <location>
        <begin position="56"/>
        <end position="78"/>
    </location>
</feature>
<feature type="transmembrane region" description="Helical" evidence="1">
    <location>
        <begin position="6"/>
        <end position="24"/>
    </location>
</feature>
<feature type="domain" description="Aerotolerance regulator N-terminal" evidence="2">
    <location>
        <begin position="1"/>
        <end position="75"/>
    </location>
</feature>
<evidence type="ECO:0000256" key="1">
    <source>
        <dbReference type="SAM" id="Phobius"/>
    </source>
</evidence>
<dbReference type="Pfam" id="PF07584">
    <property type="entry name" value="BatA"/>
    <property type="match status" value="1"/>
</dbReference>
<evidence type="ECO:0000259" key="2">
    <source>
        <dbReference type="Pfam" id="PF07584"/>
    </source>
</evidence>
<dbReference type="InterPro" id="IPR011933">
    <property type="entry name" value="Double_TM_dom"/>
</dbReference>
<keyword evidence="1" id="KW-0812">Transmembrane</keyword>
<protein>
    <submittedName>
        <fullName evidence="3">BatA domain-containing protein</fullName>
    </submittedName>
</protein>
<gene>
    <name evidence="3" type="ORF">ACFQ21_05795</name>
</gene>
<keyword evidence="4" id="KW-1185">Reference proteome</keyword>
<dbReference type="Proteomes" id="UP001597112">
    <property type="component" value="Unassembled WGS sequence"/>
</dbReference>
<reference evidence="4" key="1">
    <citation type="journal article" date="2019" name="Int. J. Syst. Evol. Microbiol.">
        <title>The Global Catalogue of Microorganisms (GCM) 10K type strain sequencing project: providing services to taxonomists for standard genome sequencing and annotation.</title>
        <authorList>
            <consortium name="The Broad Institute Genomics Platform"/>
            <consortium name="The Broad Institute Genome Sequencing Center for Infectious Disease"/>
            <person name="Wu L."/>
            <person name="Ma J."/>
        </authorList>
    </citation>
    <scope>NUCLEOTIDE SEQUENCE [LARGE SCALE GENOMIC DNA]</scope>
    <source>
        <strain evidence="4">CCUG 58938</strain>
    </source>
</reference>
<evidence type="ECO:0000313" key="3">
    <source>
        <dbReference type="EMBL" id="MFD0998808.1"/>
    </source>
</evidence>
<sequence length="421" mass="47520">MQFANPIWLWALSGLVIPVGIHLLSRKEGKVIYIGSLRHLDESSTKQFKAIRLNEVLLLIIRCLLIILTVLLLAGIQWKHAATEEQKWLVIEPGIQKDKTIISLADSLTVAGYETHYLAPGFPAEEDTTAYNVKNYWALLNELKSSRAQEVVVLSRSYLKDFTGERVMFPSTIRWITPDADPKQYPVLAARYKSDSAVVRLAKSDAKLTSFKYSTTGISPGQQIISLQNDPITLNVTDTLHVTIVYDKDFQFDATIMEVSLKSIGQIPAVAMQTTVKRTTNFQYTPTDWVIWLSDKPFPEPGACHLIAYENDPTANDILYPEGPQTPHRHWTLSQRLNIDNALQEHLTVTLANALLQDSTLEQTADKVDQRTIPETFLQASSENLSTTKRVIATTQLDKYLIILIALMLLTERLLAYKRNQ</sequence>
<dbReference type="InterPro" id="IPR024163">
    <property type="entry name" value="Aerotolerance_reg_N"/>
</dbReference>
<comment type="caution">
    <text evidence="3">The sequence shown here is derived from an EMBL/GenBank/DDBJ whole genome shotgun (WGS) entry which is preliminary data.</text>
</comment>
<evidence type="ECO:0000313" key="4">
    <source>
        <dbReference type="Proteomes" id="UP001597112"/>
    </source>
</evidence>
<proteinExistence type="predicted"/>
<accession>A0ABW3JXW3</accession>
<dbReference type="EMBL" id="JBHTKA010000001">
    <property type="protein sequence ID" value="MFD0998808.1"/>
    <property type="molecule type" value="Genomic_DNA"/>
</dbReference>
<keyword evidence="1" id="KW-0472">Membrane</keyword>